<dbReference type="InterPro" id="IPR042099">
    <property type="entry name" value="ANL_N_sf"/>
</dbReference>
<reference evidence="7" key="1">
    <citation type="submission" date="2010-08" db="EMBL/GenBank/DDBJ databases">
        <title>Genome sequence of Parvularcula bermudensis HTCC2503.</title>
        <authorList>
            <person name="Kang D.-M."/>
            <person name="Oh H.-M."/>
            <person name="Cho J.-C."/>
        </authorList>
    </citation>
    <scope>NUCLEOTIDE SEQUENCE [LARGE SCALE GENOMIC DNA]</scope>
    <source>
        <strain evidence="7">ATCC BAA-594 / HTCC2503 / KCTC 12087</strain>
    </source>
</reference>
<evidence type="ECO:0000313" key="7">
    <source>
        <dbReference type="Proteomes" id="UP000001302"/>
    </source>
</evidence>
<dbReference type="NCBIfam" id="NF002937">
    <property type="entry name" value="PRK03584.1"/>
    <property type="match status" value="1"/>
</dbReference>
<dbReference type="NCBIfam" id="TIGR01217">
    <property type="entry name" value="ac_ac_CoA_syn"/>
    <property type="match status" value="1"/>
</dbReference>
<gene>
    <name evidence="6" type="ordered locus">PB2503_07454</name>
</gene>
<dbReference type="AlphaFoldDB" id="E0TFE7"/>
<evidence type="ECO:0000256" key="2">
    <source>
        <dbReference type="ARBA" id="ARBA00022598"/>
    </source>
</evidence>
<proteinExistence type="inferred from homology"/>
<evidence type="ECO:0000256" key="4">
    <source>
        <dbReference type="ARBA" id="ARBA00022840"/>
    </source>
</evidence>
<protein>
    <submittedName>
        <fullName evidence="6">Acetoacetyl-CoA synthase</fullName>
    </submittedName>
</protein>
<keyword evidence="7" id="KW-1185">Reference proteome</keyword>
<dbReference type="InterPro" id="IPR045851">
    <property type="entry name" value="AMP-bd_C_sf"/>
</dbReference>
<keyword evidence="2" id="KW-0436">Ligase</keyword>
<reference evidence="6 7" key="2">
    <citation type="journal article" date="2011" name="J. Bacteriol.">
        <title>Complete genome sequence of strain HTCC2503T of Parvularcula bermudensis, the type species of the order "Parvularculales" in the class Alphaproteobacteria.</title>
        <authorList>
            <person name="Oh H.M."/>
            <person name="Kang I."/>
            <person name="Vergin K.L."/>
            <person name="Kang D."/>
            <person name="Rhee K.H."/>
            <person name="Giovannoni S.J."/>
            <person name="Cho J.C."/>
        </authorList>
    </citation>
    <scope>NUCLEOTIDE SEQUENCE [LARGE SCALE GENOMIC DNA]</scope>
    <source>
        <strain evidence="7">ATCC BAA-594 / HTCC2503 / KCTC 12087</strain>
    </source>
</reference>
<dbReference type="eggNOG" id="COG0365">
    <property type="taxonomic scope" value="Bacteria"/>
</dbReference>
<dbReference type="Gene3D" id="3.30.300.30">
    <property type="match status" value="1"/>
</dbReference>
<keyword evidence="3" id="KW-0547">Nucleotide-binding</keyword>
<dbReference type="PANTHER" id="PTHR42921">
    <property type="entry name" value="ACETOACETYL-COA SYNTHETASE"/>
    <property type="match status" value="1"/>
</dbReference>
<evidence type="ECO:0000256" key="3">
    <source>
        <dbReference type="ARBA" id="ARBA00022741"/>
    </source>
</evidence>
<dbReference type="STRING" id="314260.PB2503_07454"/>
<dbReference type="Gene3D" id="3.40.50.12780">
    <property type="entry name" value="N-terminal domain of ligase-like"/>
    <property type="match status" value="1"/>
</dbReference>
<dbReference type="InterPro" id="IPR000873">
    <property type="entry name" value="AMP-dep_synth/lig_dom"/>
</dbReference>
<dbReference type="Pfam" id="PF00501">
    <property type="entry name" value="AMP-binding"/>
    <property type="match status" value="1"/>
</dbReference>
<feature type="domain" description="AMP-dependent synthetase/ligase" evidence="5">
    <location>
        <begin position="98"/>
        <end position="473"/>
    </location>
</feature>
<dbReference type="HOGENOM" id="CLU_000022_3_3_5"/>
<dbReference type="PROSITE" id="PS00455">
    <property type="entry name" value="AMP_BINDING"/>
    <property type="match status" value="1"/>
</dbReference>
<dbReference type="OrthoDB" id="9803968at2"/>
<name>E0TFE7_PARBH</name>
<dbReference type="Proteomes" id="UP000001302">
    <property type="component" value="Chromosome"/>
</dbReference>
<dbReference type="RefSeq" id="WP_013300522.1">
    <property type="nucleotide sequence ID" value="NC_014414.1"/>
</dbReference>
<dbReference type="InterPro" id="IPR005914">
    <property type="entry name" value="Acac_CoA_synth"/>
</dbReference>
<dbReference type="EMBL" id="CP002156">
    <property type="protein sequence ID" value="ADM09548.1"/>
    <property type="molecule type" value="Genomic_DNA"/>
</dbReference>
<dbReference type="KEGG" id="pbr:PB2503_07454"/>
<comment type="similarity">
    <text evidence="1">Belongs to the ATP-dependent AMP-binding enzyme family.</text>
</comment>
<evidence type="ECO:0000313" key="6">
    <source>
        <dbReference type="EMBL" id="ADM09548.1"/>
    </source>
</evidence>
<dbReference type="SUPFAM" id="SSF56801">
    <property type="entry name" value="Acetyl-CoA synthetase-like"/>
    <property type="match status" value="1"/>
</dbReference>
<dbReference type="GO" id="GO:0030729">
    <property type="term" value="F:acetoacetate-CoA ligase activity"/>
    <property type="evidence" value="ECO:0007669"/>
    <property type="project" value="InterPro"/>
</dbReference>
<organism evidence="6 7">
    <name type="scientific">Parvularcula bermudensis (strain ATCC BAA-594 / HTCC2503 / KCTC 12087)</name>
    <dbReference type="NCBI Taxonomy" id="314260"/>
    <lineage>
        <taxon>Bacteria</taxon>
        <taxon>Pseudomonadati</taxon>
        <taxon>Pseudomonadota</taxon>
        <taxon>Alphaproteobacteria</taxon>
        <taxon>Parvularculales</taxon>
        <taxon>Parvularculaceae</taxon>
        <taxon>Parvularcula</taxon>
    </lineage>
</organism>
<dbReference type="GO" id="GO:0006629">
    <property type="term" value="P:lipid metabolic process"/>
    <property type="evidence" value="ECO:0007669"/>
    <property type="project" value="InterPro"/>
</dbReference>
<evidence type="ECO:0000259" key="5">
    <source>
        <dbReference type="Pfam" id="PF00501"/>
    </source>
</evidence>
<dbReference type="GO" id="GO:0005524">
    <property type="term" value="F:ATP binding"/>
    <property type="evidence" value="ECO:0007669"/>
    <property type="project" value="UniProtKB-KW"/>
</dbReference>
<sequence>MAQGDHLWTPSEARADATAMRQLNRSMGEKYGFAGTDTAALWRWSIDQPSAFWQAVRDVVDFPLEGDTSTVLRDDGEMWERRFFPEARLSAANLLLRGKADDPAIYFRCEDHETSQWTRGELRRAVGQLAHALKAAGVTAGDRVGGVVTNRPESVAMYIATLSLGAIWTSCAPDFGVESLKQRFSQSEPKILFAVDGFRVARRERNCVPIYQELLQSLPSVERIVVLQTLTESPSLDDLPNSQTYQAFLKTAETDEVPGECFPFDHPAVIVYSSGTTGAPKCIVHGAGGPLLQLMKEHRFHCDLQPGDIMFYYTTCAWIMWNWMIPALANGAAIALYDGNPSVPEKDMLFAFAEEIGVSHLGMSAMYIDMCRKRKMPIGENRDLSKLRCLMSTGSPLSTDNFEYIYASVKSDLHLASISGGTDLSSCFVLGDPTSPVYSGEIQMAGLGMAVDVYDPDGNSIPTGAGELVCTRPFPSMPVYFWNDPEGLKYRGAYFEEFEGIWTHGDLIERTAHGGYVILGRSDATLNPQGIRMGTAEIYAEVLTFNQVLNCLAAGYQARGDEQIVLFVQMDAGQDLTDELIAAIKERIRRELTVNHVPAYVLSAPDLPRTRSGKLAEIAVKCILNNREVRNASALANPESLDFFRQLEQFS</sequence>
<evidence type="ECO:0000256" key="1">
    <source>
        <dbReference type="ARBA" id="ARBA00006432"/>
    </source>
</evidence>
<keyword evidence="4" id="KW-0067">ATP-binding</keyword>
<dbReference type="InterPro" id="IPR020845">
    <property type="entry name" value="AMP-binding_CS"/>
</dbReference>
<accession>E0TFE7</accession>
<dbReference type="PANTHER" id="PTHR42921:SF1">
    <property type="entry name" value="ACETOACETYL-COA SYNTHETASE"/>
    <property type="match status" value="1"/>
</dbReference>